<reference evidence="1" key="1">
    <citation type="submission" date="2019-08" db="EMBL/GenBank/DDBJ databases">
        <authorList>
            <person name="Kucharzyk K."/>
            <person name="Murdoch R.W."/>
            <person name="Higgins S."/>
            <person name="Loffler F."/>
        </authorList>
    </citation>
    <scope>NUCLEOTIDE SEQUENCE</scope>
</reference>
<gene>
    <name evidence="1" type="ORF">SDC9_110387</name>
</gene>
<accession>A0A645BDU8</accession>
<evidence type="ECO:0000313" key="1">
    <source>
        <dbReference type="EMBL" id="MPM63507.1"/>
    </source>
</evidence>
<organism evidence="1">
    <name type="scientific">bioreactor metagenome</name>
    <dbReference type="NCBI Taxonomy" id="1076179"/>
    <lineage>
        <taxon>unclassified sequences</taxon>
        <taxon>metagenomes</taxon>
        <taxon>ecological metagenomes</taxon>
    </lineage>
</organism>
<proteinExistence type="predicted"/>
<dbReference type="AlphaFoldDB" id="A0A645BDU8"/>
<name>A0A645BDU8_9ZZZZ</name>
<comment type="caution">
    <text evidence="1">The sequence shown here is derived from an EMBL/GenBank/DDBJ whole genome shotgun (WGS) entry which is preliminary data.</text>
</comment>
<sequence length="67" mass="7779">MWANACGTFSSNKPFSINVSNARTLFYGKTLVFFSKKSLRPYPKFTHRHIIKLHGLNRINRSCMWAS</sequence>
<protein>
    <submittedName>
        <fullName evidence="1">Uncharacterized protein</fullName>
    </submittedName>
</protein>
<dbReference type="EMBL" id="VSSQ01019453">
    <property type="protein sequence ID" value="MPM63507.1"/>
    <property type="molecule type" value="Genomic_DNA"/>
</dbReference>